<evidence type="ECO:0000256" key="1">
    <source>
        <dbReference type="SAM" id="SignalP"/>
    </source>
</evidence>
<reference evidence="2" key="1">
    <citation type="journal article" date="2021" name="J Fungi (Basel)">
        <title>Virulence traits and population genomics of the black yeast Aureobasidium melanogenum.</title>
        <authorList>
            <person name="Cernosa A."/>
            <person name="Sun X."/>
            <person name="Gostincar C."/>
            <person name="Fang C."/>
            <person name="Gunde-Cimerman N."/>
            <person name="Song Z."/>
        </authorList>
    </citation>
    <scope>NUCLEOTIDE SEQUENCE</scope>
    <source>
        <strain evidence="2">EXF-9911</strain>
    </source>
</reference>
<protein>
    <submittedName>
        <fullName evidence="2">Uncharacterized protein</fullName>
    </submittedName>
</protein>
<dbReference type="AlphaFoldDB" id="A0A9P8E2V4"/>
<feature type="non-terminal residue" evidence="2">
    <location>
        <position position="181"/>
    </location>
</feature>
<evidence type="ECO:0000313" key="2">
    <source>
        <dbReference type="EMBL" id="KAG9675619.1"/>
    </source>
</evidence>
<proteinExistence type="predicted"/>
<dbReference type="EMBL" id="JAHFXF010001124">
    <property type="protein sequence ID" value="KAG9675619.1"/>
    <property type="molecule type" value="Genomic_DNA"/>
</dbReference>
<organism evidence="2 3">
    <name type="scientific">Aureobasidium melanogenum</name>
    <name type="common">Aureobasidium pullulans var. melanogenum</name>
    <dbReference type="NCBI Taxonomy" id="46634"/>
    <lineage>
        <taxon>Eukaryota</taxon>
        <taxon>Fungi</taxon>
        <taxon>Dikarya</taxon>
        <taxon>Ascomycota</taxon>
        <taxon>Pezizomycotina</taxon>
        <taxon>Dothideomycetes</taxon>
        <taxon>Dothideomycetidae</taxon>
        <taxon>Dothideales</taxon>
        <taxon>Saccotheciaceae</taxon>
        <taxon>Aureobasidium</taxon>
    </lineage>
</organism>
<feature type="signal peptide" evidence="1">
    <location>
        <begin position="1"/>
        <end position="19"/>
    </location>
</feature>
<keyword evidence="1" id="KW-0732">Signal</keyword>
<dbReference type="Proteomes" id="UP000779574">
    <property type="component" value="Unassembled WGS sequence"/>
</dbReference>
<evidence type="ECO:0000313" key="3">
    <source>
        <dbReference type="Proteomes" id="UP000779574"/>
    </source>
</evidence>
<gene>
    <name evidence="2" type="ORF">KCU76_g16133</name>
</gene>
<feature type="chain" id="PRO_5040360976" evidence="1">
    <location>
        <begin position="20"/>
        <end position="181"/>
    </location>
</feature>
<comment type="caution">
    <text evidence="2">The sequence shown here is derived from an EMBL/GenBank/DDBJ whole genome shotgun (WGS) entry which is preliminary data.</text>
</comment>
<accession>A0A9P8E2V4</accession>
<name>A0A9P8E2V4_AURME</name>
<reference evidence="2" key="2">
    <citation type="submission" date="2021-08" db="EMBL/GenBank/DDBJ databases">
        <authorList>
            <person name="Gostincar C."/>
            <person name="Sun X."/>
            <person name="Song Z."/>
            <person name="Gunde-Cimerman N."/>
        </authorList>
    </citation>
    <scope>NUCLEOTIDE SEQUENCE</scope>
    <source>
        <strain evidence="2">EXF-9911</strain>
    </source>
</reference>
<sequence length="181" mass="20175">MLAFLLLSYTIIAHNVCHALQYKGIMLLAIEMMTDEKDEVSVRATTGQKTTKMTRALWAGHDVKIWCKTWIWKPGAITDFVNGRSASTLSIMKDPEHRPTIRAGNSNFSGHLNICANVCRIDKHKDFSAATFSTQTKQRATPVAADDIKRTLDPSRSEDVRIGTPVGRYRMAAPPVAFPRS</sequence>